<name>A0A1T2X0R1_9BACL</name>
<dbReference type="InterPro" id="IPR018062">
    <property type="entry name" value="HTH_AraC-typ_CS"/>
</dbReference>
<dbReference type="GO" id="GO:0043565">
    <property type="term" value="F:sequence-specific DNA binding"/>
    <property type="evidence" value="ECO:0007669"/>
    <property type="project" value="InterPro"/>
</dbReference>
<keyword evidence="5" id="KW-0805">Transcription regulation</keyword>
<evidence type="ECO:0000256" key="3">
    <source>
        <dbReference type="ARBA" id="ARBA00022553"/>
    </source>
</evidence>
<dbReference type="EMBL" id="MSZX01000017">
    <property type="protein sequence ID" value="OPA73450.1"/>
    <property type="molecule type" value="Genomic_DNA"/>
</dbReference>
<dbReference type="InterPro" id="IPR018060">
    <property type="entry name" value="HTH_AraC"/>
</dbReference>
<dbReference type="Pfam" id="PF12833">
    <property type="entry name" value="HTH_18"/>
    <property type="match status" value="1"/>
</dbReference>
<dbReference type="PRINTS" id="PR00032">
    <property type="entry name" value="HTHARAC"/>
</dbReference>
<dbReference type="PANTHER" id="PTHR42713:SF3">
    <property type="entry name" value="TRANSCRIPTIONAL REGULATORY PROTEIN HPTR"/>
    <property type="match status" value="1"/>
</dbReference>
<evidence type="ECO:0008006" key="13">
    <source>
        <dbReference type="Google" id="ProtNLM"/>
    </source>
</evidence>
<dbReference type="PANTHER" id="PTHR42713">
    <property type="entry name" value="HISTIDINE KINASE-RELATED"/>
    <property type="match status" value="1"/>
</dbReference>
<feature type="domain" description="Response regulatory" evidence="10">
    <location>
        <begin position="5"/>
        <end position="122"/>
    </location>
</feature>
<keyword evidence="3 8" id="KW-0597">Phosphoprotein</keyword>
<keyword evidence="6" id="KW-0238">DNA-binding</keyword>
<evidence type="ECO:0000259" key="10">
    <source>
        <dbReference type="PROSITE" id="PS50110"/>
    </source>
</evidence>
<protein>
    <recommendedName>
        <fullName evidence="13">DNA-binding response regulator</fullName>
    </recommendedName>
</protein>
<dbReference type="GO" id="GO:0005737">
    <property type="term" value="C:cytoplasm"/>
    <property type="evidence" value="ECO:0007669"/>
    <property type="project" value="UniProtKB-SubCell"/>
</dbReference>
<organism evidence="11 12">
    <name type="scientific">Paenibacillus selenitireducens</name>
    <dbReference type="NCBI Taxonomy" id="1324314"/>
    <lineage>
        <taxon>Bacteria</taxon>
        <taxon>Bacillati</taxon>
        <taxon>Bacillota</taxon>
        <taxon>Bacilli</taxon>
        <taxon>Bacillales</taxon>
        <taxon>Paenibacillaceae</taxon>
        <taxon>Paenibacillus</taxon>
    </lineage>
</organism>
<dbReference type="RefSeq" id="WP_078502634.1">
    <property type="nucleotide sequence ID" value="NZ_MSZX01000017.1"/>
</dbReference>
<dbReference type="PROSITE" id="PS00041">
    <property type="entry name" value="HTH_ARAC_FAMILY_1"/>
    <property type="match status" value="1"/>
</dbReference>
<evidence type="ECO:0000256" key="4">
    <source>
        <dbReference type="ARBA" id="ARBA00023012"/>
    </source>
</evidence>
<dbReference type="SUPFAM" id="SSF46689">
    <property type="entry name" value="Homeodomain-like"/>
    <property type="match status" value="2"/>
</dbReference>
<keyword evidence="2" id="KW-0963">Cytoplasm</keyword>
<reference evidence="11 12" key="1">
    <citation type="submission" date="2017-01" db="EMBL/GenBank/DDBJ databases">
        <title>Genome analysis of Paenibacillus selenitrireducens ES3-24.</title>
        <authorList>
            <person name="Xu D."/>
            <person name="Yao R."/>
            <person name="Zheng S."/>
        </authorList>
    </citation>
    <scope>NUCLEOTIDE SEQUENCE [LARGE SCALE GENOMIC DNA]</scope>
    <source>
        <strain evidence="11 12">ES3-24</strain>
    </source>
</reference>
<dbReference type="SUPFAM" id="SSF52172">
    <property type="entry name" value="CheY-like"/>
    <property type="match status" value="1"/>
</dbReference>
<evidence type="ECO:0000256" key="2">
    <source>
        <dbReference type="ARBA" id="ARBA00022490"/>
    </source>
</evidence>
<dbReference type="InterPro" id="IPR020449">
    <property type="entry name" value="Tscrpt_reg_AraC-type_HTH"/>
</dbReference>
<dbReference type="InterPro" id="IPR011006">
    <property type="entry name" value="CheY-like_superfamily"/>
</dbReference>
<evidence type="ECO:0000256" key="1">
    <source>
        <dbReference type="ARBA" id="ARBA00004496"/>
    </source>
</evidence>
<dbReference type="PROSITE" id="PS50110">
    <property type="entry name" value="RESPONSE_REGULATORY"/>
    <property type="match status" value="1"/>
</dbReference>
<dbReference type="STRING" id="1324314.BVG16_28725"/>
<dbReference type="PROSITE" id="PS01124">
    <property type="entry name" value="HTH_ARAC_FAMILY_2"/>
    <property type="match status" value="1"/>
</dbReference>
<evidence type="ECO:0000256" key="6">
    <source>
        <dbReference type="ARBA" id="ARBA00023125"/>
    </source>
</evidence>
<dbReference type="CDD" id="cd17536">
    <property type="entry name" value="REC_YesN-like"/>
    <property type="match status" value="1"/>
</dbReference>
<evidence type="ECO:0000256" key="8">
    <source>
        <dbReference type="PROSITE-ProRule" id="PRU00169"/>
    </source>
</evidence>
<keyword evidence="4" id="KW-0902">Two-component regulatory system</keyword>
<evidence type="ECO:0000256" key="5">
    <source>
        <dbReference type="ARBA" id="ARBA00023015"/>
    </source>
</evidence>
<evidence type="ECO:0000313" key="12">
    <source>
        <dbReference type="Proteomes" id="UP000190188"/>
    </source>
</evidence>
<dbReference type="Proteomes" id="UP000190188">
    <property type="component" value="Unassembled WGS sequence"/>
</dbReference>
<dbReference type="AlphaFoldDB" id="A0A1T2X0R1"/>
<keyword evidence="7" id="KW-0804">Transcription</keyword>
<dbReference type="GO" id="GO:0003700">
    <property type="term" value="F:DNA-binding transcription factor activity"/>
    <property type="evidence" value="ECO:0007669"/>
    <property type="project" value="InterPro"/>
</dbReference>
<evidence type="ECO:0000313" key="11">
    <source>
        <dbReference type="EMBL" id="OPA73450.1"/>
    </source>
</evidence>
<dbReference type="SMART" id="SM00342">
    <property type="entry name" value="HTH_ARAC"/>
    <property type="match status" value="1"/>
</dbReference>
<comment type="subcellular location">
    <subcellularLocation>
        <location evidence="1">Cytoplasm</location>
    </subcellularLocation>
</comment>
<keyword evidence="12" id="KW-1185">Reference proteome</keyword>
<accession>A0A1T2X0R1</accession>
<proteinExistence type="predicted"/>
<evidence type="ECO:0000256" key="7">
    <source>
        <dbReference type="ARBA" id="ARBA00023163"/>
    </source>
</evidence>
<gene>
    <name evidence="11" type="ORF">BVG16_28725</name>
</gene>
<dbReference type="Gene3D" id="3.40.50.2300">
    <property type="match status" value="1"/>
</dbReference>
<dbReference type="InterPro" id="IPR051552">
    <property type="entry name" value="HptR"/>
</dbReference>
<feature type="modified residue" description="4-aspartylphosphate" evidence="8">
    <location>
        <position position="57"/>
    </location>
</feature>
<comment type="caution">
    <text evidence="11">The sequence shown here is derived from an EMBL/GenBank/DDBJ whole genome shotgun (WGS) entry which is preliminary data.</text>
</comment>
<evidence type="ECO:0000259" key="9">
    <source>
        <dbReference type="PROSITE" id="PS01124"/>
    </source>
</evidence>
<dbReference type="InterPro" id="IPR009057">
    <property type="entry name" value="Homeodomain-like_sf"/>
</dbReference>
<dbReference type="GO" id="GO:0000160">
    <property type="term" value="P:phosphorelay signal transduction system"/>
    <property type="evidence" value="ECO:0007669"/>
    <property type="project" value="UniProtKB-KW"/>
</dbReference>
<feature type="domain" description="HTH araC/xylS-type" evidence="9">
    <location>
        <begin position="421"/>
        <end position="519"/>
    </location>
</feature>
<dbReference type="Pfam" id="PF00072">
    <property type="entry name" value="Response_reg"/>
    <property type="match status" value="1"/>
</dbReference>
<sequence length="521" mass="61127">MAKYKVLIVDDENFIRERLKGAIPWAEYGMQVVGLAEDGVRALELLEELKPDIIITDIRMPGMTGLEMIMAMQRQKQDVKIIILSGFGEFEYAREAIRLGVTEYLLKPTQPDELLQTLMRIIDELEHSRKSQVQIQHLYNHLDTVRSQAILELLAGNHPGYGWEEEAANVGLSWIAAGRIRLFYISMPHLLLHQDRKTLEVMQFAIQNVLIETIEGYDSMCLVRISRGKWVLTLGNQLMDKELQEFTRSLFDIVILNTKVSLHITVSELGDHYLECSKLYWEVEKTAEYEGQDTNCPIRFITRADKDVAYDRWLKPMQELMDWIAQGEMQQIYQWQGQMEKAFLNWDLTSARRWCFEWLISLRDHMLPQQAAKEESVEIRHQLRAQIMGQYQNKELLQYFNQQLHQIIRLRNGDITHHSIKKAKEIIQHKYDQDIKLSSVAEELGISTVYLSELFKKETNITFREYVMRIRMTEAAEKLKDPTVKVYEVSYLVGYNKVEHFVKLFKKYYGMTPSEYRGAVV</sequence>
<dbReference type="OrthoDB" id="9794370at2"/>
<dbReference type="Gene3D" id="1.10.10.60">
    <property type="entry name" value="Homeodomain-like"/>
    <property type="match status" value="2"/>
</dbReference>
<dbReference type="InterPro" id="IPR001789">
    <property type="entry name" value="Sig_transdc_resp-reg_receiver"/>
</dbReference>
<dbReference type="SMART" id="SM00448">
    <property type="entry name" value="REC"/>
    <property type="match status" value="1"/>
</dbReference>